<evidence type="ECO:0000256" key="2">
    <source>
        <dbReference type="ARBA" id="ARBA00022723"/>
    </source>
</evidence>
<dbReference type="SUPFAM" id="SSF51621">
    <property type="entry name" value="Phosphoenolpyruvate/pyruvate domain"/>
    <property type="match status" value="1"/>
</dbReference>
<feature type="domain" description="HpcH/HpaI aldolase/citrate lyase" evidence="4">
    <location>
        <begin position="23"/>
        <end position="212"/>
    </location>
</feature>
<dbReference type="InterPro" id="IPR005000">
    <property type="entry name" value="Aldolase/citrate-lyase_domain"/>
</dbReference>
<organism evidence="5 6">
    <name type="scientific">Paenibacillus psychroresistens</name>
    <dbReference type="NCBI Taxonomy" id="1778678"/>
    <lineage>
        <taxon>Bacteria</taxon>
        <taxon>Bacillati</taxon>
        <taxon>Bacillota</taxon>
        <taxon>Bacilli</taxon>
        <taxon>Bacillales</taxon>
        <taxon>Paenibacillaceae</taxon>
        <taxon>Paenibacillus</taxon>
    </lineage>
</organism>
<accession>A0A6B8RDU5</accession>
<dbReference type="AlphaFoldDB" id="A0A6B8RDU5"/>
<gene>
    <name evidence="5" type="ORF">EHS13_05120</name>
</gene>
<sequence length="271" mass="29895">MNARELKTAMAAGKRVYGMLVVSPSPKWPLELQKLGMDFVFIDTEHIAIDRHQLSWMCHTFRALNIAPIVRIPAPDPYEATMVLDCGARGIIAPYVESVEQVQALRGAVKLRPLKGRKLENILNGTENLDGEFATYIQRNNEEHILIVNIESIPALDALDEILQVPGLDAVLIGPHDLSCSLGVPEQYTHPIFDGAVCTILSKARAAGVGAGLHYWKDMNQQVRWAKEFGLNLIVHKSDLTFVVEGYRNEVGILKGMLGDSSSSVQTSINI</sequence>
<evidence type="ECO:0000313" key="5">
    <source>
        <dbReference type="EMBL" id="QGQ94330.1"/>
    </source>
</evidence>
<name>A0A6B8RDU5_9BACL</name>
<dbReference type="PANTHER" id="PTHR30502">
    <property type="entry name" value="2-KETO-3-DEOXY-L-RHAMNONATE ALDOLASE"/>
    <property type="match status" value="1"/>
</dbReference>
<dbReference type="Pfam" id="PF03328">
    <property type="entry name" value="HpcH_HpaI"/>
    <property type="match status" value="1"/>
</dbReference>
<keyword evidence="3" id="KW-0456">Lyase</keyword>
<dbReference type="InterPro" id="IPR015813">
    <property type="entry name" value="Pyrv/PenolPyrv_kinase-like_dom"/>
</dbReference>
<dbReference type="GO" id="GO:0005737">
    <property type="term" value="C:cytoplasm"/>
    <property type="evidence" value="ECO:0007669"/>
    <property type="project" value="TreeGrafter"/>
</dbReference>
<keyword evidence="2" id="KW-0479">Metal-binding</keyword>
<dbReference type="EMBL" id="CP034235">
    <property type="protein sequence ID" value="QGQ94330.1"/>
    <property type="molecule type" value="Genomic_DNA"/>
</dbReference>
<dbReference type="InterPro" id="IPR050251">
    <property type="entry name" value="HpcH-HpaI_aldolase"/>
</dbReference>
<dbReference type="GO" id="GO:0016832">
    <property type="term" value="F:aldehyde-lyase activity"/>
    <property type="evidence" value="ECO:0007669"/>
    <property type="project" value="TreeGrafter"/>
</dbReference>
<evidence type="ECO:0000256" key="3">
    <source>
        <dbReference type="ARBA" id="ARBA00023239"/>
    </source>
</evidence>
<evidence type="ECO:0000256" key="1">
    <source>
        <dbReference type="ARBA" id="ARBA00005568"/>
    </source>
</evidence>
<dbReference type="KEGG" id="ppsc:EHS13_05120"/>
<proteinExistence type="inferred from homology"/>
<comment type="similarity">
    <text evidence="1">Belongs to the HpcH/HpaI aldolase family.</text>
</comment>
<dbReference type="PANTHER" id="PTHR30502:SF0">
    <property type="entry name" value="PHOSPHOENOLPYRUVATE CARBOXYLASE FAMILY PROTEIN"/>
    <property type="match status" value="1"/>
</dbReference>
<reference evidence="6" key="1">
    <citation type="submission" date="2018-11" db="EMBL/GenBank/DDBJ databases">
        <title>Complete genome sequence of Paenibacillus sp. ML311-T8.</title>
        <authorList>
            <person name="Nam Y.-D."/>
            <person name="Kang J."/>
            <person name="Chung W.-H."/>
            <person name="Park Y.S."/>
        </authorList>
    </citation>
    <scope>NUCLEOTIDE SEQUENCE [LARGE SCALE GENOMIC DNA]</scope>
    <source>
        <strain evidence="6">ML311-T8</strain>
    </source>
</reference>
<evidence type="ECO:0000313" key="6">
    <source>
        <dbReference type="Proteomes" id="UP000426246"/>
    </source>
</evidence>
<dbReference type="Gene3D" id="3.20.20.60">
    <property type="entry name" value="Phosphoenolpyruvate-binding domains"/>
    <property type="match status" value="1"/>
</dbReference>
<dbReference type="OrthoDB" id="86160at2"/>
<dbReference type="GO" id="GO:0046872">
    <property type="term" value="F:metal ion binding"/>
    <property type="evidence" value="ECO:0007669"/>
    <property type="project" value="UniProtKB-KW"/>
</dbReference>
<protein>
    <submittedName>
        <fullName evidence="5">Aldolase</fullName>
    </submittedName>
</protein>
<dbReference type="Proteomes" id="UP000426246">
    <property type="component" value="Chromosome"/>
</dbReference>
<dbReference type="RefSeq" id="WP_155699331.1">
    <property type="nucleotide sequence ID" value="NZ_CP034235.1"/>
</dbReference>
<keyword evidence="6" id="KW-1185">Reference proteome</keyword>
<dbReference type="InterPro" id="IPR040442">
    <property type="entry name" value="Pyrv_kinase-like_dom_sf"/>
</dbReference>
<evidence type="ECO:0000259" key="4">
    <source>
        <dbReference type="Pfam" id="PF03328"/>
    </source>
</evidence>